<protein>
    <submittedName>
        <fullName evidence="1">Uncharacterized protein</fullName>
    </submittedName>
</protein>
<organism evidence="1 2">
    <name type="scientific">Trichloromonas acetexigens</name>
    <dbReference type="NCBI Taxonomy" id="38815"/>
    <lineage>
        <taxon>Bacteria</taxon>
        <taxon>Pseudomonadati</taxon>
        <taxon>Thermodesulfobacteriota</taxon>
        <taxon>Desulfuromonadia</taxon>
        <taxon>Desulfuromonadales</taxon>
        <taxon>Trichloromonadaceae</taxon>
        <taxon>Trichloromonas</taxon>
    </lineage>
</organism>
<sequence length="66" mass="7737">MRVDFPLEQIFGRPPREVEQLFRSQGIDPELPYSSKITFAGVTIEQDVPRDQRPSRFFIPIPARTY</sequence>
<gene>
    <name evidence="1" type="ORF">FL622_14590</name>
</gene>
<proteinExistence type="predicted"/>
<evidence type="ECO:0000313" key="2">
    <source>
        <dbReference type="Proteomes" id="UP000317155"/>
    </source>
</evidence>
<comment type="caution">
    <text evidence="1">The sequence shown here is derived from an EMBL/GenBank/DDBJ whole genome shotgun (WGS) entry which is preliminary data.</text>
</comment>
<reference evidence="1 2" key="1">
    <citation type="submission" date="2019-07" db="EMBL/GenBank/DDBJ databases">
        <title>Insights of Desulfuromonas acetexigens electromicrobiology.</title>
        <authorList>
            <person name="Katuri K."/>
            <person name="Sapireddy V."/>
            <person name="Shaw D.R."/>
            <person name="Saikaly P."/>
        </authorList>
    </citation>
    <scope>NUCLEOTIDE SEQUENCE [LARGE SCALE GENOMIC DNA]</scope>
    <source>
        <strain evidence="1 2">2873</strain>
    </source>
</reference>
<dbReference type="AlphaFoldDB" id="A0A550J6X9"/>
<dbReference type="RefSeq" id="WP_092054214.1">
    <property type="nucleotide sequence ID" value="NZ_FOJJ01000005.1"/>
</dbReference>
<name>A0A550J6X9_9BACT</name>
<dbReference type="OrthoDB" id="5406004at2"/>
<dbReference type="Proteomes" id="UP000317155">
    <property type="component" value="Unassembled WGS sequence"/>
</dbReference>
<dbReference type="EMBL" id="VJVV01000013">
    <property type="protein sequence ID" value="TRO78912.1"/>
    <property type="molecule type" value="Genomic_DNA"/>
</dbReference>
<keyword evidence="2" id="KW-1185">Reference proteome</keyword>
<evidence type="ECO:0000313" key="1">
    <source>
        <dbReference type="EMBL" id="TRO78912.1"/>
    </source>
</evidence>
<accession>A0A550J6X9</accession>